<evidence type="ECO:0000256" key="10">
    <source>
        <dbReference type="SAM" id="MobiDB-lite"/>
    </source>
</evidence>
<keyword evidence="4" id="KW-1003">Cell membrane</keyword>
<dbReference type="PRINTS" id="PR01009">
    <property type="entry name" value="FLGMRINGFLIF"/>
</dbReference>
<evidence type="ECO:0000256" key="4">
    <source>
        <dbReference type="ARBA" id="ARBA00022475"/>
    </source>
</evidence>
<dbReference type="InterPro" id="IPR045851">
    <property type="entry name" value="AMP-bd_C_sf"/>
</dbReference>
<keyword evidence="6 11" id="KW-1133">Transmembrane helix</keyword>
<feature type="transmembrane region" description="Helical" evidence="11">
    <location>
        <begin position="25"/>
        <end position="45"/>
    </location>
</feature>
<dbReference type="PANTHER" id="PTHR30046">
    <property type="entry name" value="FLAGELLAR M-RING PROTEIN"/>
    <property type="match status" value="1"/>
</dbReference>
<evidence type="ECO:0000313" key="14">
    <source>
        <dbReference type="EMBL" id="GIO41811.1"/>
    </source>
</evidence>
<evidence type="ECO:0000256" key="7">
    <source>
        <dbReference type="ARBA" id="ARBA00023136"/>
    </source>
</evidence>
<dbReference type="InterPro" id="IPR000067">
    <property type="entry name" value="FlgMring_FliF"/>
</dbReference>
<feature type="region of interest" description="Disordered" evidence="10">
    <location>
        <begin position="310"/>
        <end position="349"/>
    </location>
</feature>
<name>A0A919XYT6_9BACL</name>
<keyword evidence="15" id="KW-1185">Reference proteome</keyword>
<dbReference type="PANTHER" id="PTHR30046:SF0">
    <property type="entry name" value="FLAGELLAR M-RING PROTEIN"/>
    <property type="match status" value="1"/>
</dbReference>
<reference evidence="14" key="1">
    <citation type="submission" date="2021-03" db="EMBL/GenBank/DDBJ databases">
        <title>Antimicrobial resistance genes in bacteria isolated from Japanese honey, and their potential for conferring macrolide and lincosamide resistance in the American foulbrood pathogen Paenibacillus larvae.</title>
        <authorList>
            <person name="Okamoto M."/>
            <person name="Kumagai M."/>
            <person name="Kanamori H."/>
            <person name="Takamatsu D."/>
        </authorList>
    </citation>
    <scope>NUCLEOTIDE SEQUENCE</scope>
    <source>
        <strain evidence="14">J41TS4</strain>
    </source>
</reference>
<evidence type="ECO:0000259" key="12">
    <source>
        <dbReference type="Pfam" id="PF01514"/>
    </source>
</evidence>
<dbReference type="InterPro" id="IPR006182">
    <property type="entry name" value="FliF_N_dom"/>
</dbReference>
<evidence type="ECO:0000256" key="8">
    <source>
        <dbReference type="ARBA" id="ARBA00023143"/>
    </source>
</evidence>
<dbReference type="GO" id="GO:0005886">
    <property type="term" value="C:plasma membrane"/>
    <property type="evidence" value="ECO:0007669"/>
    <property type="project" value="UniProtKB-SubCell"/>
</dbReference>
<accession>A0A919XYT6</accession>
<keyword evidence="8 9" id="KW-0975">Bacterial flagellum</keyword>
<dbReference type="InterPro" id="IPR043427">
    <property type="entry name" value="YscJ/FliF"/>
</dbReference>
<evidence type="ECO:0000256" key="6">
    <source>
        <dbReference type="ARBA" id="ARBA00022989"/>
    </source>
</evidence>
<dbReference type="NCBIfam" id="TIGR00206">
    <property type="entry name" value="fliF"/>
    <property type="match status" value="1"/>
</dbReference>
<evidence type="ECO:0000256" key="3">
    <source>
        <dbReference type="ARBA" id="ARBA00007971"/>
    </source>
</evidence>
<evidence type="ECO:0000256" key="9">
    <source>
        <dbReference type="PIRNR" id="PIRNR004862"/>
    </source>
</evidence>
<organism evidence="14 15">
    <name type="scientific">Paenibacillus apis</name>
    <dbReference type="NCBI Taxonomy" id="1792174"/>
    <lineage>
        <taxon>Bacteria</taxon>
        <taxon>Bacillati</taxon>
        <taxon>Bacillota</taxon>
        <taxon>Bacilli</taxon>
        <taxon>Bacillales</taxon>
        <taxon>Paenibacillaceae</taxon>
        <taxon>Paenibacillus</taxon>
    </lineage>
</organism>
<dbReference type="EMBL" id="BORS01000004">
    <property type="protein sequence ID" value="GIO41811.1"/>
    <property type="molecule type" value="Genomic_DNA"/>
</dbReference>
<evidence type="ECO:0000256" key="1">
    <source>
        <dbReference type="ARBA" id="ARBA00004117"/>
    </source>
</evidence>
<dbReference type="GO" id="GO:0071973">
    <property type="term" value="P:bacterial-type flagellum-dependent cell motility"/>
    <property type="evidence" value="ECO:0007669"/>
    <property type="project" value="InterPro"/>
</dbReference>
<dbReference type="Pfam" id="PF08345">
    <property type="entry name" value="YscJ_FliF_C"/>
    <property type="match status" value="1"/>
</dbReference>
<dbReference type="RefSeq" id="WP_301626205.1">
    <property type="nucleotide sequence ID" value="NZ_BORS01000004.1"/>
</dbReference>
<dbReference type="Gene3D" id="3.30.300.30">
    <property type="match status" value="1"/>
</dbReference>
<evidence type="ECO:0000313" key="15">
    <source>
        <dbReference type="Proteomes" id="UP000678895"/>
    </source>
</evidence>
<keyword evidence="7 11" id="KW-0472">Membrane</keyword>
<comment type="caution">
    <text evidence="14">The sequence shown here is derived from an EMBL/GenBank/DDBJ whole genome shotgun (WGS) entry which is preliminary data.</text>
</comment>
<comment type="similarity">
    <text evidence="3 9">Belongs to the FliF family.</text>
</comment>
<dbReference type="AlphaFoldDB" id="A0A919XYT6"/>
<proteinExistence type="inferred from homology"/>
<gene>
    <name evidence="14" type="primary">fliF</name>
    <name evidence="14" type="ORF">J41TS4_15690</name>
</gene>
<keyword evidence="14" id="KW-0969">Cilium</keyword>
<evidence type="ECO:0000259" key="13">
    <source>
        <dbReference type="Pfam" id="PF08345"/>
    </source>
</evidence>
<evidence type="ECO:0000256" key="5">
    <source>
        <dbReference type="ARBA" id="ARBA00022692"/>
    </source>
</evidence>
<sequence>MNERIAQYRTKVTEFWNRFSNKQKIMLFSTVGIILLAIILLTIQFSKTEYEVAFTNLDSTDAAGIIEYLESGGIPFQLGTDGTSISVPSKDASRVKIGVGSQGIVQNGSIGWEAFNEGSSLIGMTDNEFNVKYKSALNGEIEQLLKRMQGIQDAKVLINLPAENVFASLNEKEKATASVVVTFKSGYRPDQEAVDGYFNLVKTSVPNLPIENISLSSSDDSILLPTGEGKGQIGSLTSAVQENLTLQKKFESDVRQSVKQFLSRLMGQEKVEVLVNSKLNFDQISQRENLVTPVDTENMRGIEISAERIQKSYTGQGTPNSGVAGTGETDVANYPAADNNGATTSSEESSSIINYDVNRITKDIVASPYVIKDLTINVAVEPPNGQETLDPTTKADIENVLANIVGSYLADSGSTYTDDELLKKVSVLSQAFYKDEAGSSGLSLSSPLVWGALAAALLAIAGVVFVLVRRGRKQQPEEIEEEIPVPLTPEFPSINLDTVTNENQVRKQLETLAKKKPDEFVNLLRTWLADE</sequence>
<dbReference type="GO" id="GO:0003774">
    <property type="term" value="F:cytoskeletal motor activity"/>
    <property type="evidence" value="ECO:0007669"/>
    <property type="project" value="InterPro"/>
</dbReference>
<evidence type="ECO:0000256" key="11">
    <source>
        <dbReference type="SAM" id="Phobius"/>
    </source>
</evidence>
<comment type="function">
    <text evidence="9">The M ring may be actively involved in energy transduction.</text>
</comment>
<feature type="domain" description="Flagellar M-ring N-terminal" evidence="12">
    <location>
        <begin position="46"/>
        <end position="222"/>
    </location>
</feature>
<dbReference type="GO" id="GO:0009431">
    <property type="term" value="C:bacterial-type flagellum basal body, MS ring"/>
    <property type="evidence" value="ECO:0007669"/>
    <property type="project" value="InterPro"/>
</dbReference>
<keyword evidence="14" id="KW-0282">Flagellum</keyword>
<feature type="transmembrane region" description="Helical" evidence="11">
    <location>
        <begin position="448"/>
        <end position="468"/>
    </location>
</feature>
<feature type="domain" description="Flagellar M-ring C-terminal" evidence="13">
    <location>
        <begin position="262"/>
        <end position="406"/>
    </location>
</feature>
<dbReference type="PIRSF" id="PIRSF004862">
    <property type="entry name" value="FliF"/>
    <property type="match status" value="1"/>
</dbReference>
<dbReference type="Pfam" id="PF01514">
    <property type="entry name" value="YscJ_FliF"/>
    <property type="match status" value="1"/>
</dbReference>
<keyword evidence="5 11" id="KW-0812">Transmembrane</keyword>
<keyword evidence="14" id="KW-0966">Cell projection</keyword>
<dbReference type="InterPro" id="IPR013556">
    <property type="entry name" value="Flag_M-ring_C"/>
</dbReference>
<evidence type="ECO:0000256" key="2">
    <source>
        <dbReference type="ARBA" id="ARBA00004651"/>
    </source>
</evidence>
<protein>
    <recommendedName>
        <fullName evidence="9">Flagellar M-ring protein</fullName>
    </recommendedName>
</protein>
<feature type="compositionally biased region" description="Polar residues" evidence="10">
    <location>
        <begin position="311"/>
        <end position="323"/>
    </location>
</feature>
<comment type="subcellular location">
    <subcellularLocation>
        <location evidence="1 9">Bacterial flagellum basal body</location>
    </subcellularLocation>
    <subcellularLocation>
        <location evidence="2">Cell membrane</location>
        <topology evidence="2">Multi-pass membrane protein</topology>
    </subcellularLocation>
</comment>
<dbReference type="Proteomes" id="UP000678895">
    <property type="component" value="Unassembled WGS sequence"/>
</dbReference>